<dbReference type="RefSeq" id="WP_117532877.1">
    <property type="nucleotide sequence ID" value="NZ_QUSM01000009.1"/>
</dbReference>
<dbReference type="Proteomes" id="UP000261212">
    <property type="component" value="Unassembled WGS sequence"/>
</dbReference>
<evidence type="ECO:0000313" key="1">
    <source>
        <dbReference type="EMBL" id="RGD72941.1"/>
    </source>
</evidence>
<reference evidence="1 2" key="1">
    <citation type="submission" date="2018-08" db="EMBL/GenBank/DDBJ databases">
        <title>A genome reference for cultivated species of the human gut microbiota.</title>
        <authorList>
            <person name="Zou Y."/>
            <person name="Xue W."/>
            <person name="Luo G."/>
        </authorList>
    </citation>
    <scope>NUCLEOTIDE SEQUENCE [LARGE SCALE GENOMIC DNA]</scope>
    <source>
        <strain evidence="1 2">AM25-6</strain>
    </source>
</reference>
<evidence type="ECO:0000313" key="2">
    <source>
        <dbReference type="Proteomes" id="UP000261212"/>
    </source>
</evidence>
<accession>A0A3E3DUN4</accession>
<protein>
    <submittedName>
        <fullName evidence="1">Uncharacterized protein</fullName>
    </submittedName>
</protein>
<organism evidence="1 2">
    <name type="scientific">Anaerofustis stercorihominis</name>
    <dbReference type="NCBI Taxonomy" id="214853"/>
    <lineage>
        <taxon>Bacteria</taxon>
        <taxon>Bacillati</taxon>
        <taxon>Bacillota</taxon>
        <taxon>Clostridia</taxon>
        <taxon>Eubacteriales</taxon>
        <taxon>Eubacteriaceae</taxon>
        <taxon>Anaerofustis</taxon>
    </lineage>
</organism>
<dbReference type="AlphaFoldDB" id="A0A3E3DUN4"/>
<name>A0A3E3DUN4_9FIRM</name>
<gene>
    <name evidence="1" type="ORF">DW687_11925</name>
</gene>
<sequence length="59" mass="6711">MNTADKIIYLPSGQGISLEELNEIKDSILSILSDRNFKIIDIKSILEETIDYIDIITQL</sequence>
<proteinExistence type="predicted"/>
<dbReference type="EMBL" id="QUSM01000009">
    <property type="protein sequence ID" value="RGD72941.1"/>
    <property type="molecule type" value="Genomic_DNA"/>
</dbReference>
<comment type="caution">
    <text evidence="1">The sequence shown here is derived from an EMBL/GenBank/DDBJ whole genome shotgun (WGS) entry which is preliminary data.</text>
</comment>